<dbReference type="GO" id="GO:0005634">
    <property type="term" value="C:nucleus"/>
    <property type="evidence" value="ECO:0007669"/>
    <property type="project" value="UniProtKB-SubCell"/>
</dbReference>
<dbReference type="PANTHER" id="PTHR15263:SF1">
    <property type="entry name" value="NF-KAPPA-B INHIBITOR-LIKE PROTEIN 1"/>
    <property type="match status" value="1"/>
</dbReference>
<comment type="caution">
    <text evidence="7">The sequence shown here is derived from an EMBL/GenBank/DDBJ whole genome shotgun (WGS) entry which is preliminary data.</text>
</comment>
<evidence type="ECO:0000256" key="3">
    <source>
        <dbReference type="ARBA" id="ARBA00022737"/>
    </source>
</evidence>
<keyword evidence="8" id="KW-1185">Reference proteome</keyword>
<keyword evidence="4" id="KW-0040">ANK repeat</keyword>
<protein>
    <submittedName>
        <fullName evidence="7">Uncharacterized protein</fullName>
    </submittedName>
</protein>
<evidence type="ECO:0000256" key="6">
    <source>
        <dbReference type="SAM" id="MobiDB-lite"/>
    </source>
</evidence>
<evidence type="ECO:0000256" key="1">
    <source>
        <dbReference type="ARBA" id="ARBA00004123"/>
    </source>
</evidence>
<evidence type="ECO:0000256" key="2">
    <source>
        <dbReference type="ARBA" id="ARBA00022553"/>
    </source>
</evidence>
<dbReference type="PANTHER" id="PTHR15263">
    <property type="entry name" value="I-KAPPA-B-LIKE PROTEIN IKBL"/>
    <property type="match status" value="1"/>
</dbReference>
<feature type="region of interest" description="Disordered" evidence="6">
    <location>
        <begin position="1"/>
        <end position="155"/>
    </location>
</feature>
<keyword evidence="2" id="KW-0597">Phosphoprotein</keyword>
<comment type="subcellular location">
    <subcellularLocation>
        <location evidence="1">Nucleus</location>
    </subcellularLocation>
</comment>
<dbReference type="AlphaFoldDB" id="A0A8H5C980"/>
<name>A0A8H5C980_9AGAR</name>
<evidence type="ECO:0000313" key="7">
    <source>
        <dbReference type="EMBL" id="KAF5336488.1"/>
    </source>
</evidence>
<accession>A0A8H5C980</accession>
<dbReference type="InterPro" id="IPR038753">
    <property type="entry name" value="NFKBIL1"/>
</dbReference>
<feature type="compositionally biased region" description="Polar residues" evidence="6">
    <location>
        <begin position="123"/>
        <end position="136"/>
    </location>
</feature>
<feature type="compositionally biased region" description="Low complexity" evidence="6">
    <location>
        <begin position="51"/>
        <end position="64"/>
    </location>
</feature>
<reference evidence="7 8" key="1">
    <citation type="journal article" date="2020" name="ISME J.">
        <title>Uncovering the hidden diversity of litter-decomposition mechanisms in mushroom-forming fungi.</title>
        <authorList>
            <person name="Floudas D."/>
            <person name="Bentzer J."/>
            <person name="Ahren D."/>
            <person name="Johansson T."/>
            <person name="Persson P."/>
            <person name="Tunlid A."/>
        </authorList>
    </citation>
    <scope>NUCLEOTIDE SEQUENCE [LARGE SCALE GENOMIC DNA]</scope>
    <source>
        <strain evidence="7 8">CBS 175.51</strain>
    </source>
</reference>
<dbReference type="EMBL" id="JAACJK010000058">
    <property type="protein sequence ID" value="KAF5336488.1"/>
    <property type="molecule type" value="Genomic_DNA"/>
</dbReference>
<dbReference type="Proteomes" id="UP000541558">
    <property type="component" value="Unassembled WGS sequence"/>
</dbReference>
<dbReference type="GO" id="GO:0043124">
    <property type="term" value="P:negative regulation of canonical NF-kappaB signal transduction"/>
    <property type="evidence" value="ECO:0007669"/>
    <property type="project" value="InterPro"/>
</dbReference>
<proteinExistence type="predicted"/>
<sequence length="377" mass="41284">MPSRMSTRTENTYSSANTERFSMPRHRAQVKASGHADLLGKPGSALFGTPSSSRSPASLESSTWTPPPEPSSSPFSTSGWGSGYGSANRSSDLKATQEHPNLGYLAFPPGSSSAMLPDHGASFSESAKGSTSSDIRNPTPTPPPPAEETLEDDWSANLASLHAARLAREAPTATAGEEYWVSCGGVLRNPTTGKRDIERTRAVKEELRVRERERKLREQWDVYVNGWDSLVARVRSRGKGKGKGMMQSEDDPLLSFADIPWPISPPPKDAPSPRTKEETVALLRATPIATFLLSPLTIRSESPTLPRDRVRSALLRWHPDKMGALLDMVRPDEREDVQNAVHAVLRALQVIGKDLPRFWDAILKAMEDEKNEAGVTR</sequence>
<keyword evidence="5" id="KW-0539">Nucleus</keyword>
<evidence type="ECO:0000256" key="4">
    <source>
        <dbReference type="ARBA" id="ARBA00023043"/>
    </source>
</evidence>
<dbReference type="OrthoDB" id="3241983at2759"/>
<organism evidence="7 8">
    <name type="scientific">Ephemerocybe angulata</name>
    <dbReference type="NCBI Taxonomy" id="980116"/>
    <lineage>
        <taxon>Eukaryota</taxon>
        <taxon>Fungi</taxon>
        <taxon>Dikarya</taxon>
        <taxon>Basidiomycota</taxon>
        <taxon>Agaricomycotina</taxon>
        <taxon>Agaricomycetes</taxon>
        <taxon>Agaricomycetidae</taxon>
        <taxon>Agaricales</taxon>
        <taxon>Agaricineae</taxon>
        <taxon>Psathyrellaceae</taxon>
        <taxon>Ephemerocybe</taxon>
    </lineage>
</organism>
<gene>
    <name evidence="7" type="ORF">D9611_006689</name>
</gene>
<keyword evidence="3" id="KW-0677">Repeat</keyword>
<evidence type="ECO:0000313" key="8">
    <source>
        <dbReference type="Proteomes" id="UP000541558"/>
    </source>
</evidence>
<evidence type="ECO:0000256" key="5">
    <source>
        <dbReference type="ARBA" id="ARBA00023242"/>
    </source>
</evidence>
<feature type="compositionally biased region" description="Polar residues" evidence="6">
    <location>
        <begin position="1"/>
        <end position="20"/>
    </location>
</feature>